<reference evidence="3 4" key="1">
    <citation type="submission" date="2024-06" db="EMBL/GenBank/DDBJ databases">
        <title>The Natural Products Discovery Center: Release of the First 8490 Sequenced Strains for Exploring Actinobacteria Biosynthetic Diversity.</title>
        <authorList>
            <person name="Kalkreuter E."/>
            <person name="Kautsar S.A."/>
            <person name="Yang D."/>
            <person name="Bader C.D."/>
            <person name="Teijaro C.N."/>
            <person name="Fluegel L."/>
            <person name="Davis C.M."/>
            <person name="Simpson J.R."/>
            <person name="Lauterbach L."/>
            <person name="Steele A.D."/>
            <person name="Gui C."/>
            <person name="Meng S."/>
            <person name="Li G."/>
            <person name="Viehrig K."/>
            <person name="Ye F."/>
            <person name="Su P."/>
            <person name="Kiefer A.F."/>
            <person name="Nichols A."/>
            <person name="Cepeda A.J."/>
            <person name="Yan W."/>
            <person name="Fan B."/>
            <person name="Jiang Y."/>
            <person name="Adhikari A."/>
            <person name="Zheng C.-J."/>
            <person name="Schuster L."/>
            <person name="Cowan T.M."/>
            <person name="Smanski M.J."/>
            <person name="Chevrette M.G."/>
            <person name="De Carvalho L.P.S."/>
            <person name="Shen B."/>
        </authorList>
    </citation>
    <scope>NUCLEOTIDE SEQUENCE [LARGE SCALE GENOMIC DNA]</scope>
    <source>
        <strain evidence="3 4">NPDC019434</strain>
    </source>
</reference>
<sequence>MDSTKSRLASSIPALASARSATAFTMLPGGGIAMSMITWASSAPAMPMMTYCWYSMAVALSYNCRAMALLKSICAWIWSMILRYCSRIAVPVSPSTALSNCSNAASSRCSTGRSVFAASDHASAVRRIASGSPSGKCPSTMVVSQSGK</sequence>
<keyword evidence="4" id="KW-1185">Reference proteome</keyword>
<keyword evidence="2" id="KW-1133">Transmembrane helix</keyword>
<evidence type="ECO:0000313" key="3">
    <source>
        <dbReference type="EMBL" id="MEU2120314.1"/>
    </source>
</evidence>
<keyword evidence="2" id="KW-0812">Transmembrane</keyword>
<proteinExistence type="predicted"/>
<feature type="transmembrane region" description="Helical" evidence="2">
    <location>
        <begin position="53"/>
        <end position="78"/>
    </location>
</feature>
<organism evidence="3 4">
    <name type="scientific">Nocardia niwae</name>
    <dbReference type="NCBI Taxonomy" id="626084"/>
    <lineage>
        <taxon>Bacteria</taxon>
        <taxon>Bacillati</taxon>
        <taxon>Actinomycetota</taxon>
        <taxon>Actinomycetes</taxon>
        <taxon>Mycobacteriales</taxon>
        <taxon>Nocardiaceae</taxon>
        <taxon>Nocardia</taxon>
    </lineage>
</organism>
<evidence type="ECO:0000313" key="4">
    <source>
        <dbReference type="Proteomes" id="UP001550535"/>
    </source>
</evidence>
<accession>A0ABV2X349</accession>
<name>A0ABV2X349_9NOCA</name>
<dbReference type="RefSeq" id="WP_357989819.1">
    <property type="nucleotide sequence ID" value="NZ_JBEYBR010000001.1"/>
</dbReference>
<dbReference type="EMBL" id="JBEYBR010000001">
    <property type="protein sequence ID" value="MEU2120314.1"/>
    <property type="molecule type" value="Genomic_DNA"/>
</dbReference>
<dbReference type="Proteomes" id="UP001550535">
    <property type="component" value="Unassembled WGS sequence"/>
</dbReference>
<comment type="caution">
    <text evidence="3">The sequence shown here is derived from an EMBL/GenBank/DDBJ whole genome shotgun (WGS) entry which is preliminary data.</text>
</comment>
<gene>
    <name evidence="3" type="ORF">ABZ507_00655</name>
</gene>
<evidence type="ECO:0000256" key="2">
    <source>
        <dbReference type="SAM" id="Phobius"/>
    </source>
</evidence>
<feature type="transmembrane region" description="Helical" evidence="2">
    <location>
        <begin position="21"/>
        <end position="41"/>
    </location>
</feature>
<protein>
    <submittedName>
        <fullName evidence="3">Uncharacterized protein</fullName>
    </submittedName>
</protein>
<feature type="region of interest" description="Disordered" evidence="1">
    <location>
        <begin position="129"/>
        <end position="148"/>
    </location>
</feature>
<keyword evidence="2" id="KW-0472">Membrane</keyword>
<evidence type="ECO:0000256" key="1">
    <source>
        <dbReference type="SAM" id="MobiDB-lite"/>
    </source>
</evidence>